<proteinExistence type="predicted"/>
<evidence type="ECO:0000256" key="1">
    <source>
        <dbReference type="ARBA" id="ARBA00023015"/>
    </source>
</evidence>
<dbReference type="SMART" id="SM00342">
    <property type="entry name" value="HTH_ARAC"/>
    <property type="match status" value="1"/>
</dbReference>
<dbReference type="Gene3D" id="1.10.10.60">
    <property type="entry name" value="Homeodomain-like"/>
    <property type="match status" value="2"/>
</dbReference>
<dbReference type="GO" id="GO:0043565">
    <property type="term" value="F:sequence-specific DNA binding"/>
    <property type="evidence" value="ECO:0007669"/>
    <property type="project" value="InterPro"/>
</dbReference>
<keyword evidence="1" id="KW-0805">Transcription regulation</keyword>
<dbReference type="RefSeq" id="WP_131017043.1">
    <property type="nucleotide sequence ID" value="NZ_SIRE01000024.1"/>
</dbReference>
<dbReference type="EMBL" id="SIRE01000024">
    <property type="protein sequence ID" value="TBL72474.1"/>
    <property type="molecule type" value="Genomic_DNA"/>
</dbReference>
<keyword evidence="7" id="KW-1185">Reference proteome</keyword>
<evidence type="ECO:0000256" key="3">
    <source>
        <dbReference type="ARBA" id="ARBA00023163"/>
    </source>
</evidence>
<dbReference type="AlphaFoldDB" id="A0A4Q9DJG0"/>
<keyword evidence="4" id="KW-0472">Membrane</keyword>
<dbReference type="InterPro" id="IPR018060">
    <property type="entry name" value="HTH_AraC"/>
</dbReference>
<dbReference type="PROSITE" id="PS01124">
    <property type="entry name" value="HTH_ARAC_FAMILY_2"/>
    <property type="match status" value="1"/>
</dbReference>
<dbReference type="Proteomes" id="UP000293142">
    <property type="component" value="Unassembled WGS sequence"/>
</dbReference>
<dbReference type="Pfam" id="PF12833">
    <property type="entry name" value="HTH_18"/>
    <property type="match status" value="1"/>
</dbReference>
<feature type="transmembrane region" description="Helical" evidence="4">
    <location>
        <begin position="20"/>
        <end position="40"/>
    </location>
</feature>
<feature type="domain" description="HTH araC/xylS-type" evidence="5">
    <location>
        <begin position="668"/>
        <end position="767"/>
    </location>
</feature>
<dbReference type="SUPFAM" id="SSF46689">
    <property type="entry name" value="Homeodomain-like"/>
    <property type="match status" value="1"/>
</dbReference>
<gene>
    <name evidence="6" type="ORF">EYB31_29290</name>
</gene>
<dbReference type="InterPro" id="IPR041522">
    <property type="entry name" value="CdaR_GGDEF"/>
</dbReference>
<keyword evidence="3" id="KW-0804">Transcription</keyword>
<evidence type="ECO:0000313" key="7">
    <source>
        <dbReference type="Proteomes" id="UP000293142"/>
    </source>
</evidence>
<dbReference type="OrthoDB" id="368621at2"/>
<accession>A0A4Q9DJG0</accession>
<dbReference type="Pfam" id="PF17853">
    <property type="entry name" value="GGDEF_2"/>
    <property type="match status" value="1"/>
</dbReference>
<dbReference type="GO" id="GO:0003700">
    <property type="term" value="F:DNA-binding transcription factor activity"/>
    <property type="evidence" value="ECO:0007669"/>
    <property type="project" value="InterPro"/>
</dbReference>
<reference evidence="6 7" key="1">
    <citation type="submission" date="2019-02" db="EMBL/GenBank/DDBJ databases">
        <title>Paenibacillus sp. nov., isolated from surface-sterilized tissue of Thalictrum simplex L.</title>
        <authorList>
            <person name="Tuo L."/>
        </authorList>
    </citation>
    <scope>NUCLEOTIDE SEQUENCE [LARGE SCALE GENOMIC DNA]</scope>
    <source>
        <strain evidence="6 7">N2SHLJ1</strain>
    </source>
</reference>
<dbReference type="PANTHER" id="PTHR43280">
    <property type="entry name" value="ARAC-FAMILY TRANSCRIPTIONAL REGULATOR"/>
    <property type="match status" value="1"/>
</dbReference>
<evidence type="ECO:0000259" key="5">
    <source>
        <dbReference type="PROSITE" id="PS01124"/>
    </source>
</evidence>
<evidence type="ECO:0000313" key="6">
    <source>
        <dbReference type="EMBL" id="TBL72474.1"/>
    </source>
</evidence>
<sequence length="770" mass="88268">MWRVVSRSMTNSHRVFLRLLIPNVLFLLFPLLVGGVLYYMTLHEVEREVTSNNMNLLQQTRDILDRRFAEVSSMAMQLVNDTRIMQFQNITEPFVGTNTYRVLETRKSIHNYSLTNNFIYNYFLFYKNSELVFTEDSTYKFADFFSGFKYKTRDTQSLKSLLIGDFYHRMVLPAEEVTAKGGKMTLLTYIQSLGFPGYPQGAVVITVDNREIQKLLGGLDLSGGGWAYIIDETGTIISSSVEGALSDWIDLSRLRGKQGSQMQQIGKMNMMVTYTTSSYNGWTFLVAQPEHVVLGKVLYIKKVTFTMAFIFLALSLVIVYFIAYRNSRPIRTIMETIVERTEGSPYPASDVYRFIRDSVARLIDNNRELQDKVKKQAPLLQAALIERLLKGEYMPQKDVPILLQHAGIEAQGDMFVVVILQLRTYGDGFDLILLEELDVKRIMVKDILREELEGSCYLHDVAQDQIALLFSADAAARQEHEAYLQDMLGRIDGSIYSRLNISVRFAVGGMYEGLPNVSRSYEESKQTLEYLQWRNKDGMMRFDELPKGHNGYYYPSDLELRLSNLAKAGEIEAVETLLNELYRVNFEERSLSVPMLQLFMNEMWGTLVKLMPQLTADEGVLEHIKPFHGEMSSYAHLEKNYKSLVAAYRNMCAIVNEHKKSQNVQLLNNIVELLHLSYTDAGLCLDSVAERMDISKGYLSQFFKEQTGVNFSDYLEQLRMSQAKELLAKTDMPVYEIAQQVGYSSSNTFCRAFKRINGVSTTAFRDLKAF</sequence>
<comment type="caution">
    <text evidence="6">The sequence shown here is derived from an EMBL/GenBank/DDBJ whole genome shotgun (WGS) entry which is preliminary data.</text>
</comment>
<organism evidence="6 7">
    <name type="scientific">Paenibacillus thalictri</name>
    <dbReference type="NCBI Taxonomy" id="2527873"/>
    <lineage>
        <taxon>Bacteria</taxon>
        <taxon>Bacillati</taxon>
        <taxon>Bacillota</taxon>
        <taxon>Bacilli</taxon>
        <taxon>Bacillales</taxon>
        <taxon>Paenibacillaceae</taxon>
        <taxon>Paenibacillus</taxon>
    </lineage>
</organism>
<dbReference type="PANTHER" id="PTHR43280:SF10">
    <property type="entry name" value="REGULATORY PROTEIN POCR"/>
    <property type="match status" value="1"/>
</dbReference>
<keyword evidence="4" id="KW-1133">Transmembrane helix</keyword>
<name>A0A4Q9DJG0_9BACL</name>
<feature type="transmembrane region" description="Helical" evidence="4">
    <location>
        <begin position="303"/>
        <end position="324"/>
    </location>
</feature>
<evidence type="ECO:0000256" key="4">
    <source>
        <dbReference type="SAM" id="Phobius"/>
    </source>
</evidence>
<protein>
    <submittedName>
        <fullName evidence="6">AraC family transcriptional regulator</fullName>
    </submittedName>
</protein>
<dbReference type="InterPro" id="IPR009057">
    <property type="entry name" value="Homeodomain-like_sf"/>
</dbReference>
<keyword evidence="2" id="KW-0238">DNA-binding</keyword>
<evidence type="ECO:0000256" key="2">
    <source>
        <dbReference type="ARBA" id="ARBA00023125"/>
    </source>
</evidence>
<dbReference type="Gene3D" id="3.30.450.20">
    <property type="entry name" value="PAS domain"/>
    <property type="match status" value="1"/>
</dbReference>
<keyword evidence="4" id="KW-0812">Transmembrane</keyword>